<proteinExistence type="predicted"/>
<reference evidence="2 3" key="1">
    <citation type="submission" date="2024-09" db="EMBL/GenBank/DDBJ databases">
        <authorList>
            <person name="Sun Q."/>
            <person name="Mori K."/>
        </authorList>
    </citation>
    <scope>NUCLEOTIDE SEQUENCE [LARGE SCALE GENOMIC DNA]</scope>
    <source>
        <strain evidence="2 3">NCAIM B.02610</strain>
    </source>
</reference>
<dbReference type="Proteomes" id="UP001589838">
    <property type="component" value="Unassembled WGS sequence"/>
</dbReference>
<dbReference type="Gene3D" id="1.10.3210.10">
    <property type="entry name" value="Hypothetical protein af1432"/>
    <property type="match status" value="1"/>
</dbReference>
<evidence type="ECO:0000313" key="3">
    <source>
        <dbReference type="Proteomes" id="UP001589838"/>
    </source>
</evidence>
<dbReference type="RefSeq" id="WP_335962654.1">
    <property type="nucleotide sequence ID" value="NZ_JAXBLX010000032.1"/>
</dbReference>
<protein>
    <submittedName>
        <fullName evidence="2">HD domain-containing protein</fullName>
    </submittedName>
</protein>
<dbReference type="InterPro" id="IPR056471">
    <property type="entry name" value="HD-CE"/>
</dbReference>
<gene>
    <name evidence="2" type="ORF">ACFFHM_20705</name>
</gene>
<name>A0ABV6KHM0_9BACI</name>
<sequence>MSNISLEEVKIIKKIKEKNEGIYHSFMTVYNLVEPLLNTRISQVFPFYTMHDVNHSLRIMRYMGELLPDLEELNEFELLLLAYSALLHDIGMAASEEEVNQIKKGVLEYNDFKYESILKKFNGNHIHAIQDYVRRVHGIRSADYVRNSLKDYLRLPDLTSISFEDQVSLICQSHTEDINWIKGKLKKDGRKGQYTFNAQFCAIILRLADILDFDSQRTPPILLQSVSPEGISKEEWIQHFSIENSDKVQKNDRGFRLIELHGRCDNPNIHRKILSYIDWINIELNNANDLTQDFQDKYRLLLLPKVYNFIESEGYTIADMKFKVNYNSSPSY</sequence>
<evidence type="ECO:0000313" key="2">
    <source>
        <dbReference type="EMBL" id="MFC0472838.1"/>
    </source>
</evidence>
<dbReference type="Pfam" id="PF24391">
    <property type="entry name" value="HD-CE"/>
    <property type="match status" value="1"/>
</dbReference>
<dbReference type="SUPFAM" id="SSF109604">
    <property type="entry name" value="HD-domain/PDEase-like"/>
    <property type="match status" value="1"/>
</dbReference>
<dbReference type="EMBL" id="JBHLUX010000088">
    <property type="protein sequence ID" value="MFC0472838.1"/>
    <property type="molecule type" value="Genomic_DNA"/>
</dbReference>
<dbReference type="InterPro" id="IPR003607">
    <property type="entry name" value="HD/PDEase_dom"/>
</dbReference>
<dbReference type="SMART" id="SM00471">
    <property type="entry name" value="HDc"/>
    <property type="match status" value="1"/>
</dbReference>
<organism evidence="2 3">
    <name type="scientific">Halalkalibacter kiskunsagensis</name>
    <dbReference type="NCBI Taxonomy" id="1548599"/>
    <lineage>
        <taxon>Bacteria</taxon>
        <taxon>Bacillati</taxon>
        <taxon>Bacillota</taxon>
        <taxon>Bacilli</taxon>
        <taxon>Bacillales</taxon>
        <taxon>Bacillaceae</taxon>
        <taxon>Halalkalibacter</taxon>
    </lineage>
</organism>
<evidence type="ECO:0000259" key="1">
    <source>
        <dbReference type="SMART" id="SM00471"/>
    </source>
</evidence>
<keyword evidence="3" id="KW-1185">Reference proteome</keyword>
<accession>A0ABV6KHM0</accession>
<feature type="domain" description="HD/PDEase" evidence="1">
    <location>
        <begin position="48"/>
        <end position="223"/>
    </location>
</feature>
<comment type="caution">
    <text evidence="2">The sequence shown here is derived from an EMBL/GenBank/DDBJ whole genome shotgun (WGS) entry which is preliminary data.</text>
</comment>